<sequence length="512" mass="56127">MNGDIYALLLIALTLSKYPLARHAFKNSNSPHPTFASLCRFVSGDCLGVSRGLASRRTGYLHPFSLTFSRFRDFKHLEGGKEWFYGRAPFMSGGKTSQTLQSVESVVSAPTSASFLRSKAGSGASAGDARQSNPFLYFISTLAAPFPPPSISTTSSSSTSAYTATSLYSQIPYIVPTALALYFSLTLLWGSSYETPLTSFTAFLVLPTLLPLFFYGTVMCPFPDLIYNMDAKTTVLSEVRKTKASGSSPPYGSNLPYQERYHSAITENRLKLISKVTLFRTLENILVVVVLPHSAACCELTRRCDPNSVYSSNMINDKRHDEIVMLGLAASVFIVTTSMLLCQAITLNRSHLAAVSVVSGEWINVDDQYKTKPNPLPPFWDSSKKYNKGDLVVVHFPRDNIYKAGTENPLARPTDVFLRASYDLFSKELGQPSSSYGVSTVCKLHLIHTIFVAFVCLFIAWLNERIVDAAAFAMLANTLACAAMSSVGLADNKNHNARAVKALEKMKGAKEN</sequence>
<keyword evidence="1" id="KW-0812">Transmembrane</keyword>
<keyword evidence="2" id="KW-0732">Signal</keyword>
<dbReference type="EMBL" id="BRXZ01004544">
    <property type="protein sequence ID" value="GMH50895.1"/>
    <property type="molecule type" value="Genomic_DNA"/>
</dbReference>
<feature type="transmembrane region" description="Helical" evidence="1">
    <location>
        <begin position="171"/>
        <end position="190"/>
    </location>
</feature>
<evidence type="ECO:0000256" key="1">
    <source>
        <dbReference type="SAM" id="Phobius"/>
    </source>
</evidence>
<protein>
    <submittedName>
        <fullName evidence="3">Uncharacterized protein</fullName>
    </submittedName>
</protein>
<evidence type="ECO:0000313" key="3">
    <source>
        <dbReference type="EMBL" id="GMH50895.1"/>
    </source>
</evidence>
<reference evidence="3" key="1">
    <citation type="submission" date="2022-07" db="EMBL/GenBank/DDBJ databases">
        <title>Genome analysis of Parmales, a sister group of diatoms, reveals the evolutionary specialization of diatoms from phago-mixotrophs to photoautotrophs.</title>
        <authorList>
            <person name="Ban H."/>
            <person name="Sato S."/>
            <person name="Yoshikawa S."/>
            <person name="Kazumasa Y."/>
            <person name="Nakamura Y."/>
            <person name="Ichinomiya M."/>
            <person name="Saitoh K."/>
            <person name="Sato N."/>
            <person name="Blanc-Mathieu R."/>
            <person name="Endo H."/>
            <person name="Kuwata A."/>
            <person name="Ogata H."/>
        </authorList>
    </citation>
    <scope>NUCLEOTIDE SEQUENCE</scope>
</reference>
<feature type="signal peptide" evidence="2">
    <location>
        <begin position="1"/>
        <end position="16"/>
    </location>
</feature>
<evidence type="ECO:0000256" key="2">
    <source>
        <dbReference type="SAM" id="SignalP"/>
    </source>
</evidence>
<evidence type="ECO:0000313" key="4">
    <source>
        <dbReference type="Proteomes" id="UP001165082"/>
    </source>
</evidence>
<gene>
    <name evidence="3" type="ORF">TrRE_jg5778</name>
</gene>
<organism evidence="3 4">
    <name type="scientific">Triparma retinervis</name>
    <dbReference type="NCBI Taxonomy" id="2557542"/>
    <lineage>
        <taxon>Eukaryota</taxon>
        <taxon>Sar</taxon>
        <taxon>Stramenopiles</taxon>
        <taxon>Ochrophyta</taxon>
        <taxon>Bolidophyceae</taxon>
        <taxon>Parmales</taxon>
        <taxon>Triparmaceae</taxon>
        <taxon>Triparma</taxon>
    </lineage>
</organism>
<keyword evidence="1" id="KW-0472">Membrane</keyword>
<accession>A0A9W6ZIG9</accession>
<keyword evidence="1" id="KW-1133">Transmembrane helix</keyword>
<feature type="transmembrane region" description="Helical" evidence="1">
    <location>
        <begin position="469"/>
        <end position="490"/>
    </location>
</feature>
<comment type="caution">
    <text evidence="3">The sequence shown here is derived from an EMBL/GenBank/DDBJ whole genome shotgun (WGS) entry which is preliminary data.</text>
</comment>
<dbReference type="AlphaFoldDB" id="A0A9W6ZIG9"/>
<name>A0A9W6ZIG9_9STRA</name>
<feature type="chain" id="PRO_5040738858" evidence="2">
    <location>
        <begin position="17"/>
        <end position="512"/>
    </location>
</feature>
<proteinExistence type="predicted"/>
<feature type="transmembrane region" description="Helical" evidence="1">
    <location>
        <begin position="444"/>
        <end position="463"/>
    </location>
</feature>
<dbReference type="Proteomes" id="UP001165082">
    <property type="component" value="Unassembled WGS sequence"/>
</dbReference>
<keyword evidence="4" id="KW-1185">Reference proteome</keyword>
<feature type="transmembrane region" description="Helical" evidence="1">
    <location>
        <begin position="323"/>
        <end position="342"/>
    </location>
</feature>
<dbReference type="OrthoDB" id="46355at2759"/>
<feature type="transmembrane region" description="Helical" evidence="1">
    <location>
        <begin position="197"/>
        <end position="218"/>
    </location>
</feature>